<evidence type="ECO:0000256" key="2">
    <source>
        <dbReference type="ARBA" id="ARBA00005001"/>
    </source>
</evidence>
<sequence length="544" mass="61001">MSDASHSYREQGELELTSVLKRLFYGTLFFTCLALTGLSLPSAAQSAPEATANTPDVVFATVKERAQALADKPYQKPDHNVPEALAAMNYEQYRSIHFRREAGLWQRDSLFEVQFFHPGFYYNEPVTITTVDKAGSNTRVPFKSEYFRYGDQAKPVMDAVTEDLGFAGFRVHYPLNEADRKSEFVVFQGATYFRLVGPGQVYGLSARGLAIDTAESSGEEFPVFRDFWLLQPDKEQTTMTVVALMDSPSISGAYRFTLAPGAPTVVDVDAVLYPRTEINKVGVAPLTSMFHHGENSTNYVDDIRPEIHDSDGLLLNSSQGDWIWRPLSNPKSLRVSSLQDTNPKGFGLLQRDREFNSYLDAEAHYSDRPSLWVTPKGEWGEGRVELVEIPTNSETNDNIVAYWVPKQPLAPNTEHLFSYQLRTFEERLPSQGLAQVERTRTGWAAIPGQEDGPPRTHRKFAIDFTGGELDNISTEAKLKAKVSAMGGEITHIVVEPLPVKGMWRVAFTLIPEGEGPADMQVSLTMRDQQLSEVWSYVWYPDSVQ</sequence>
<proteinExistence type="inferred from homology"/>
<dbReference type="SUPFAM" id="SSF74650">
    <property type="entry name" value="Galactose mutarotase-like"/>
    <property type="match status" value="1"/>
</dbReference>
<comment type="pathway">
    <text evidence="2">Glycan metabolism; osmoregulated periplasmic glucan (OPG) biosynthesis.</text>
</comment>
<dbReference type="PANTHER" id="PTHR30504">
    <property type="entry name" value="GLUCANS BIOSYNTHESIS PROTEIN"/>
    <property type="match status" value="1"/>
</dbReference>
<reference evidence="7" key="1">
    <citation type="journal article" date="2019" name="Int. J. Syst. Evol. Microbiol.">
        <title>The Global Catalogue of Microorganisms (GCM) 10K type strain sequencing project: providing services to taxonomists for standard genome sequencing and annotation.</title>
        <authorList>
            <consortium name="The Broad Institute Genomics Platform"/>
            <consortium name="The Broad Institute Genome Sequencing Center for Infectious Disease"/>
            <person name="Wu L."/>
            <person name="Ma J."/>
        </authorList>
    </citation>
    <scope>NUCLEOTIDE SEQUENCE [LARGE SCALE GENOMIC DNA]</scope>
    <source>
        <strain evidence="7">KCTC 52141</strain>
    </source>
</reference>
<dbReference type="RefSeq" id="WP_339615013.1">
    <property type="nucleotide sequence ID" value="NZ_AP031500.1"/>
</dbReference>
<evidence type="ECO:0000313" key="7">
    <source>
        <dbReference type="Proteomes" id="UP001595548"/>
    </source>
</evidence>
<dbReference type="Pfam" id="PF04349">
    <property type="entry name" value="MdoG"/>
    <property type="match status" value="1"/>
</dbReference>
<dbReference type="InterPro" id="IPR007444">
    <property type="entry name" value="Glucan_biosyn_MdoG_C"/>
</dbReference>
<dbReference type="PIRSF" id="PIRSF006281">
    <property type="entry name" value="MdoG"/>
    <property type="match status" value="1"/>
</dbReference>
<comment type="caution">
    <text evidence="6">The sequence shown here is derived from an EMBL/GenBank/DDBJ whole genome shotgun (WGS) entry which is preliminary data.</text>
</comment>
<dbReference type="InterPro" id="IPR013783">
    <property type="entry name" value="Ig-like_fold"/>
</dbReference>
<name>A0ABV7HTL5_9GAMM</name>
<accession>A0ABV7HTL5</accession>
<dbReference type="InterPro" id="IPR014756">
    <property type="entry name" value="Ig_E-set"/>
</dbReference>
<gene>
    <name evidence="6" type="ORF">ACFOEB_06530</name>
</gene>
<dbReference type="InterPro" id="IPR011013">
    <property type="entry name" value="Gal_mutarotase_sf_dom"/>
</dbReference>
<evidence type="ECO:0000259" key="5">
    <source>
        <dbReference type="Pfam" id="PF04349"/>
    </source>
</evidence>
<dbReference type="InterPro" id="IPR014438">
    <property type="entry name" value="Glucan_biosyn_MdoG/MdoD"/>
</dbReference>
<dbReference type="Gene3D" id="2.60.40.10">
    <property type="entry name" value="Immunoglobulins"/>
    <property type="match status" value="1"/>
</dbReference>
<evidence type="ECO:0000256" key="4">
    <source>
        <dbReference type="ARBA" id="ARBA00022764"/>
    </source>
</evidence>
<dbReference type="Gene3D" id="2.70.98.10">
    <property type="match status" value="1"/>
</dbReference>
<evidence type="ECO:0000256" key="1">
    <source>
        <dbReference type="ARBA" id="ARBA00004418"/>
    </source>
</evidence>
<evidence type="ECO:0000256" key="3">
    <source>
        <dbReference type="ARBA" id="ARBA00009284"/>
    </source>
</evidence>
<evidence type="ECO:0000313" key="6">
    <source>
        <dbReference type="EMBL" id="MFC3154856.1"/>
    </source>
</evidence>
<protein>
    <submittedName>
        <fullName evidence="6">Glucan biosynthesis protein</fullName>
    </submittedName>
</protein>
<feature type="domain" description="Glucan biosynthesis periplasmic MdoG C-terminal" evidence="5">
    <location>
        <begin position="59"/>
        <end position="538"/>
    </location>
</feature>
<keyword evidence="7" id="KW-1185">Reference proteome</keyword>
<dbReference type="PANTHER" id="PTHR30504:SF2">
    <property type="entry name" value="GLUCANS BIOSYNTHESIS PROTEIN G"/>
    <property type="match status" value="1"/>
</dbReference>
<dbReference type="Proteomes" id="UP001595548">
    <property type="component" value="Unassembled WGS sequence"/>
</dbReference>
<organism evidence="6 7">
    <name type="scientific">Gilvimarinus japonicus</name>
    <dbReference type="NCBI Taxonomy" id="1796469"/>
    <lineage>
        <taxon>Bacteria</taxon>
        <taxon>Pseudomonadati</taxon>
        <taxon>Pseudomonadota</taxon>
        <taxon>Gammaproteobacteria</taxon>
        <taxon>Cellvibrionales</taxon>
        <taxon>Cellvibrionaceae</taxon>
        <taxon>Gilvimarinus</taxon>
    </lineage>
</organism>
<comment type="subcellular location">
    <subcellularLocation>
        <location evidence="1">Periplasm</location>
    </subcellularLocation>
</comment>
<dbReference type="EMBL" id="JBHRTL010000006">
    <property type="protein sequence ID" value="MFC3154856.1"/>
    <property type="molecule type" value="Genomic_DNA"/>
</dbReference>
<comment type="similarity">
    <text evidence="3">Belongs to the OpgD/OpgG family.</text>
</comment>
<dbReference type="SUPFAM" id="SSF81296">
    <property type="entry name" value="E set domains"/>
    <property type="match status" value="1"/>
</dbReference>
<dbReference type="InterPro" id="IPR014718">
    <property type="entry name" value="GH-type_carb-bd"/>
</dbReference>
<keyword evidence="4" id="KW-0574">Periplasm</keyword>